<dbReference type="InterPro" id="IPR005025">
    <property type="entry name" value="FMN_Rdtase-like_dom"/>
</dbReference>
<reference evidence="3" key="1">
    <citation type="journal article" date="2019" name="Int. J. Syst. Evol. Microbiol.">
        <title>The Global Catalogue of Microorganisms (GCM) 10K type strain sequencing project: providing services to taxonomists for standard genome sequencing and annotation.</title>
        <authorList>
            <consortium name="The Broad Institute Genomics Platform"/>
            <consortium name="The Broad Institute Genome Sequencing Center for Infectious Disease"/>
            <person name="Wu L."/>
            <person name="Ma J."/>
        </authorList>
    </citation>
    <scope>NUCLEOTIDE SEQUENCE [LARGE SCALE GENOMIC DNA]</scope>
    <source>
        <strain evidence="3">JCM 4733</strain>
    </source>
</reference>
<name>A0ABQ3DAV8_9ACTN</name>
<evidence type="ECO:0000313" key="2">
    <source>
        <dbReference type="EMBL" id="GHA63745.1"/>
    </source>
</evidence>
<sequence>MTPLNVLAISGSLRRDSLNTTLLREAERLGPHHHFDHYDGLGRLPHFNEDEEHPAPSAVIDLRRRVQEADAVLIASPEYNASIPGALKNALDWLSRPAGDDGPALALKPVAVVGASPGPFGTVRAQLALRQVLHKMNARVVQQPEFLLFQAHQQFDDDGRLPEDSPARQMLRAVLDALTHLAISERQQALTGASVH</sequence>
<dbReference type="InterPro" id="IPR050712">
    <property type="entry name" value="NAD(P)H-dep_reductase"/>
</dbReference>
<dbReference type="PANTHER" id="PTHR30543:SF21">
    <property type="entry name" value="NAD(P)H-DEPENDENT FMN REDUCTASE LOT6"/>
    <property type="match status" value="1"/>
</dbReference>
<evidence type="ECO:0000313" key="3">
    <source>
        <dbReference type="Proteomes" id="UP000653644"/>
    </source>
</evidence>
<gene>
    <name evidence="2" type="ORF">GCM10010345_79920</name>
</gene>
<feature type="domain" description="NADPH-dependent FMN reductase-like" evidence="1">
    <location>
        <begin position="5"/>
        <end position="152"/>
    </location>
</feature>
<protein>
    <submittedName>
        <fullName evidence="2">NAD(P)H-dependent FMN reductase</fullName>
    </submittedName>
</protein>
<comment type="caution">
    <text evidence="2">The sequence shown here is derived from an EMBL/GenBank/DDBJ whole genome shotgun (WGS) entry which is preliminary data.</text>
</comment>
<dbReference type="Proteomes" id="UP000653644">
    <property type="component" value="Unassembled WGS sequence"/>
</dbReference>
<organism evidence="2 3">
    <name type="scientific">Streptomyces canarius</name>
    <dbReference type="NCBI Taxonomy" id="285453"/>
    <lineage>
        <taxon>Bacteria</taxon>
        <taxon>Bacillati</taxon>
        <taxon>Actinomycetota</taxon>
        <taxon>Actinomycetes</taxon>
        <taxon>Kitasatosporales</taxon>
        <taxon>Streptomycetaceae</taxon>
        <taxon>Streptomyces</taxon>
    </lineage>
</organism>
<dbReference type="EMBL" id="BMVN01000050">
    <property type="protein sequence ID" value="GHA63745.1"/>
    <property type="molecule type" value="Genomic_DNA"/>
</dbReference>
<accession>A0ABQ3DAV8</accession>
<dbReference type="SUPFAM" id="SSF52218">
    <property type="entry name" value="Flavoproteins"/>
    <property type="match status" value="1"/>
</dbReference>
<proteinExistence type="predicted"/>
<keyword evidence="3" id="KW-1185">Reference proteome</keyword>
<dbReference type="Pfam" id="PF03358">
    <property type="entry name" value="FMN_red"/>
    <property type="match status" value="1"/>
</dbReference>
<dbReference type="PANTHER" id="PTHR30543">
    <property type="entry name" value="CHROMATE REDUCTASE"/>
    <property type="match status" value="1"/>
</dbReference>
<evidence type="ECO:0000259" key="1">
    <source>
        <dbReference type="Pfam" id="PF03358"/>
    </source>
</evidence>
<dbReference type="Gene3D" id="3.40.50.360">
    <property type="match status" value="1"/>
</dbReference>
<dbReference type="InterPro" id="IPR029039">
    <property type="entry name" value="Flavoprotein-like_sf"/>
</dbReference>
<dbReference type="RefSeq" id="WP_189894159.1">
    <property type="nucleotide sequence ID" value="NZ_BMVN01000050.1"/>
</dbReference>